<evidence type="ECO:0000256" key="6">
    <source>
        <dbReference type="ARBA" id="ARBA00022989"/>
    </source>
</evidence>
<dbReference type="Proteomes" id="UP000238365">
    <property type="component" value="Chromosome"/>
</dbReference>
<accession>A0A1X1DVM3</accession>
<feature type="transmembrane region" description="Helical" evidence="9">
    <location>
        <begin position="56"/>
        <end position="77"/>
    </location>
</feature>
<comment type="similarity">
    <text evidence="2 9">Belongs to the FliQ/MopD/SpaQ family.</text>
</comment>
<keyword evidence="7 9" id="KW-0472">Membrane</keyword>
<evidence type="ECO:0000256" key="1">
    <source>
        <dbReference type="ARBA" id="ARBA00004651"/>
    </source>
</evidence>
<keyword evidence="10" id="KW-0282">Flagellum</keyword>
<reference evidence="10 11" key="1">
    <citation type="submission" date="2018-01" db="EMBL/GenBank/DDBJ databases">
        <title>Complete and assembled Genome of Pantoea gaviniae DSM22758T.</title>
        <authorList>
            <person name="Stevens M.J.A."/>
            <person name="Zurfluh K."/>
            <person name="Stephan R."/>
        </authorList>
    </citation>
    <scope>NUCLEOTIDE SEQUENCE [LARGE SCALE GENOMIC DNA]</scope>
    <source>
        <strain evidence="10 11">DSM 22758</strain>
    </source>
</reference>
<dbReference type="GO" id="GO:0005886">
    <property type="term" value="C:plasma membrane"/>
    <property type="evidence" value="ECO:0007669"/>
    <property type="project" value="UniProtKB-SubCell"/>
</dbReference>
<evidence type="ECO:0000256" key="7">
    <source>
        <dbReference type="ARBA" id="ARBA00023136"/>
    </source>
</evidence>
<evidence type="ECO:0000313" key="11">
    <source>
        <dbReference type="Proteomes" id="UP000238365"/>
    </source>
</evidence>
<dbReference type="GO" id="GO:0044780">
    <property type="term" value="P:bacterial-type flagellum assembly"/>
    <property type="evidence" value="ECO:0007669"/>
    <property type="project" value="InterPro"/>
</dbReference>
<evidence type="ECO:0000256" key="4">
    <source>
        <dbReference type="ARBA" id="ARBA00022475"/>
    </source>
</evidence>
<keyword evidence="8 9" id="KW-0975">Bacterial flagellum</keyword>
<dbReference type="PIRSF" id="PIRSF004669">
    <property type="entry name" value="FliQ"/>
    <property type="match status" value="1"/>
</dbReference>
<evidence type="ECO:0000256" key="2">
    <source>
        <dbReference type="ARBA" id="ARBA00006156"/>
    </source>
</evidence>
<gene>
    <name evidence="9 10" type="primary">fliQ</name>
    <name evidence="10" type="ORF">C2E15_12950</name>
</gene>
<comment type="subcellular location">
    <subcellularLocation>
        <location evidence="1 9">Cell membrane</location>
        <topology evidence="1">Multi-pass membrane protein</topology>
    </subcellularLocation>
    <subcellularLocation>
        <location evidence="9">Bacterial flagellum basal body</location>
    </subcellularLocation>
</comment>
<keyword evidence="10" id="KW-0966">Cell projection</keyword>
<name>A0A1X1DVM3_9GAMM</name>
<evidence type="ECO:0000256" key="9">
    <source>
        <dbReference type="RuleBase" id="RU364090"/>
    </source>
</evidence>
<keyword evidence="5 9" id="KW-0812">Transmembrane</keyword>
<dbReference type="Pfam" id="PF01313">
    <property type="entry name" value="Bac_export_3"/>
    <property type="match status" value="1"/>
</dbReference>
<keyword evidence="11" id="KW-1185">Reference proteome</keyword>
<dbReference type="KEGG" id="pgz:C2E15_12950"/>
<dbReference type="PANTHER" id="PTHR34040:SF2">
    <property type="entry name" value="FLAGELLAR BIOSYNTHETIC PROTEIN FLIQ"/>
    <property type="match status" value="1"/>
</dbReference>
<comment type="function">
    <text evidence="9">Role in flagellar biosynthesis.</text>
</comment>
<dbReference type="OrthoDB" id="9806440at2"/>
<keyword evidence="6 9" id="KW-1133">Transmembrane helix</keyword>
<dbReference type="RefSeq" id="WP_104957732.1">
    <property type="nucleotide sequence ID" value="NZ_CP026377.1"/>
</dbReference>
<dbReference type="GO" id="GO:0009425">
    <property type="term" value="C:bacterial-type flagellum basal body"/>
    <property type="evidence" value="ECO:0007669"/>
    <property type="project" value="UniProtKB-SubCell"/>
</dbReference>
<evidence type="ECO:0000256" key="5">
    <source>
        <dbReference type="ARBA" id="ARBA00022692"/>
    </source>
</evidence>
<evidence type="ECO:0000256" key="3">
    <source>
        <dbReference type="ARBA" id="ARBA00021718"/>
    </source>
</evidence>
<dbReference type="PRINTS" id="PR00952">
    <property type="entry name" value="TYPE3IMQPROT"/>
</dbReference>
<evidence type="ECO:0000256" key="8">
    <source>
        <dbReference type="ARBA" id="ARBA00023143"/>
    </source>
</evidence>
<evidence type="ECO:0000313" key="10">
    <source>
        <dbReference type="EMBL" id="AUX93895.1"/>
    </source>
</evidence>
<dbReference type="PANTHER" id="PTHR34040">
    <property type="entry name" value="FLAGELLAR BIOSYNTHETIC PROTEIN FLIQ"/>
    <property type="match status" value="1"/>
</dbReference>
<dbReference type="AlphaFoldDB" id="A0A1X1DVM3"/>
<dbReference type="InterPro" id="IPR002191">
    <property type="entry name" value="Bac_export_3"/>
</dbReference>
<keyword evidence="4 9" id="KW-1003">Cell membrane</keyword>
<dbReference type="NCBIfam" id="TIGR01402">
    <property type="entry name" value="fliQ"/>
    <property type="match status" value="1"/>
</dbReference>
<dbReference type="EMBL" id="CP026377">
    <property type="protein sequence ID" value="AUX93895.1"/>
    <property type="molecule type" value="Genomic_DNA"/>
</dbReference>
<sequence length="89" mass="9479">MTPESVMVLGHDAMKVALMVAAPLLLAALVSGLIISLLQAATQVNEQTLSFIPKILAVAATVVVAGPWMLNLLLDYIRTLFSNLPYMIG</sequence>
<dbReference type="InterPro" id="IPR006305">
    <property type="entry name" value="FliQ"/>
</dbReference>
<protein>
    <recommendedName>
        <fullName evidence="3 9">Flagellar biosynthetic protein FliQ</fullName>
    </recommendedName>
</protein>
<dbReference type="GO" id="GO:0009306">
    <property type="term" value="P:protein secretion"/>
    <property type="evidence" value="ECO:0007669"/>
    <property type="project" value="InterPro"/>
</dbReference>
<proteinExistence type="inferred from homology"/>
<keyword evidence="10" id="KW-0969">Cilium</keyword>
<organism evidence="10 11">
    <name type="scientific">Mixta gaviniae</name>
    <dbReference type="NCBI Taxonomy" id="665914"/>
    <lineage>
        <taxon>Bacteria</taxon>
        <taxon>Pseudomonadati</taxon>
        <taxon>Pseudomonadota</taxon>
        <taxon>Gammaproteobacteria</taxon>
        <taxon>Enterobacterales</taxon>
        <taxon>Erwiniaceae</taxon>
        <taxon>Mixta</taxon>
    </lineage>
</organism>